<evidence type="ECO:0000256" key="3">
    <source>
        <dbReference type="ARBA" id="ARBA00022516"/>
    </source>
</evidence>
<keyword evidence="3 8" id="KW-0444">Lipid biosynthesis</keyword>
<organism evidence="10 11">
    <name type="scientific">Eiseniibacteriota bacterium</name>
    <dbReference type="NCBI Taxonomy" id="2212470"/>
    <lineage>
        <taxon>Bacteria</taxon>
        <taxon>Candidatus Eiseniibacteriota</taxon>
    </lineage>
</organism>
<evidence type="ECO:0000256" key="2">
    <source>
        <dbReference type="ARBA" id="ARBA00017562"/>
    </source>
</evidence>
<dbReference type="InterPro" id="IPR011053">
    <property type="entry name" value="Single_hybrid_motif"/>
</dbReference>
<dbReference type="PROSITE" id="PS50968">
    <property type="entry name" value="BIOTINYL_LIPOYL"/>
    <property type="match status" value="1"/>
</dbReference>
<keyword evidence="6 8" id="KW-0275">Fatty acid biosynthesis</keyword>
<dbReference type="Proteomes" id="UP001594288">
    <property type="component" value="Unassembled WGS sequence"/>
</dbReference>
<evidence type="ECO:0000313" key="10">
    <source>
        <dbReference type="EMBL" id="MFC1800207.1"/>
    </source>
</evidence>
<keyword evidence="11" id="KW-1185">Reference proteome</keyword>
<dbReference type="PROSITE" id="PS00188">
    <property type="entry name" value="BIOTIN"/>
    <property type="match status" value="1"/>
</dbReference>
<keyword evidence="10" id="KW-0436">Ligase</keyword>
<dbReference type="NCBIfam" id="TIGR00531">
    <property type="entry name" value="BCCP"/>
    <property type="match status" value="1"/>
</dbReference>
<dbReference type="Pfam" id="PF00364">
    <property type="entry name" value="Biotin_lipoyl"/>
    <property type="match status" value="1"/>
</dbReference>
<proteinExistence type="predicted"/>
<dbReference type="InterPro" id="IPR001249">
    <property type="entry name" value="AcCoA_biotinCC"/>
</dbReference>
<reference evidence="10 11" key="1">
    <citation type="submission" date="2024-09" db="EMBL/GenBank/DDBJ databases">
        <authorList>
            <person name="D'Angelo T."/>
        </authorList>
    </citation>
    <scope>NUCLEOTIDE SEQUENCE [LARGE SCALE GENOMIC DNA]</scope>
    <source>
        <strain evidence="10">SAG AM-311-F02</strain>
    </source>
</reference>
<evidence type="ECO:0000256" key="1">
    <source>
        <dbReference type="ARBA" id="ARBA00005194"/>
    </source>
</evidence>
<evidence type="ECO:0000256" key="6">
    <source>
        <dbReference type="ARBA" id="ARBA00023160"/>
    </source>
</evidence>
<dbReference type="SUPFAM" id="SSF51230">
    <property type="entry name" value="Single hybrid motif"/>
    <property type="match status" value="1"/>
</dbReference>
<keyword evidence="7 8" id="KW-0092">Biotin</keyword>
<feature type="domain" description="Lipoyl-binding" evidence="9">
    <location>
        <begin position="72"/>
        <end position="148"/>
    </location>
</feature>
<dbReference type="PRINTS" id="PR01071">
    <property type="entry name" value="ACOABIOTINCC"/>
</dbReference>
<dbReference type="GO" id="GO:0003989">
    <property type="term" value="F:acetyl-CoA carboxylase activity"/>
    <property type="evidence" value="ECO:0007669"/>
    <property type="project" value="UniProtKB-EC"/>
</dbReference>
<comment type="pathway">
    <text evidence="1 8">Lipid metabolism; fatty acid biosynthesis.</text>
</comment>
<accession>A0ABV6YQ59</accession>
<evidence type="ECO:0000313" key="11">
    <source>
        <dbReference type="Proteomes" id="UP001594288"/>
    </source>
</evidence>
<dbReference type="CDD" id="cd06850">
    <property type="entry name" value="biotinyl_domain"/>
    <property type="match status" value="1"/>
</dbReference>
<evidence type="ECO:0000256" key="4">
    <source>
        <dbReference type="ARBA" id="ARBA00022832"/>
    </source>
</evidence>
<keyword evidence="4 8" id="KW-0276">Fatty acid metabolism</keyword>
<evidence type="ECO:0000259" key="9">
    <source>
        <dbReference type="PROSITE" id="PS50968"/>
    </source>
</evidence>
<comment type="caution">
    <text evidence="10">The sequence shown here is derived from an EMBL/GenBank/DDBJ whole genome shotgun (WGS) entry which is preliminary data.</text>
</comment>
<name>A0ABV6YQ59_UNCEI</name>
<dbReference type="Gene3D" id="2.40.50.100">
    <property type="match status" value="1"/>
</dbReference>
<evidence type="ECO:0000256" key="8">
    <source>
        <dbReference type="RuleBase" id="RU364072"/>
    </source>
</evidence>
<sequence>MKISLLKQLIRMVEASEIEELEVSKWWTKVRITKSRARTGGAEPQRVVEAVLGDRVVAQKAVSEPAPADENLLEVKSPMVGTFYRAASPGAKPYASMGDTVEPGQIVGIIEAMKLMNEIESEVSGKIVKILVENEQPVEFGQTLFLVSPS</sequence>
<dbReference type="EMBL" id="JBHPEI010000086">
    <property type="protein sequence ID" value="MFC1800207.1"/>
    <property type="molecule type" value="Genomic_DNA"/>
</dbReference>
<keyword evidence="5 8" id="KW-0443">Lipid metabolism</keyword>
<evidence type="ECO:0000256" key="5">
    <source>
        <dbReference type="ARBA" id="ARBA00023098"/>
    </source>
</evidence>
<gene>
    <name evidence="10" type="primary">accB</name>
    <name evidence="10" type="ORF">ACFL2Z_04795</name>
</gene>
<dbReference type="PANTHER" id="PTHR45266:SF3">
    <property type="entry name" value="OXALOACETATE DECARBOXYLASE ALPHA CHAIN"/>
    <property type="match status" value="1"/>
</dbReference>
<dbReference type="InterPro" id="IPR001882">
    <property type="entry name" value="Biotin_BS"/>
</dbReference>
<evidence type="ECO:0000256" key="7">
    <source>
        <dbReference type="ARBA" id="ARBA00023267"/>
    </source>
</evidence>
<comment type="function">
    <text evidence="8">This protein is a component of the acetyl coenzyme A carboxylase complex; first, biotin carboxylase catalyzes the carboxylation of the carrier protein and then the transcarboxylase transfers the carboxyl group to form malonyl-CoA.</text>
</comment>
<dbReference type="PANTHER" id="PTHR45266">
    <property type="entry name" value="OXALOACETATE DECARBOXYLASE ALPHA CHAIN"/>
    <property type="match status" value="1"/>
</dbReference>
<dbReference type="InterPro" id="IPR000089">
    <property type="entry name" value="Biotin_lipoyl"/>
</dbReference>
<dbReference type="InterPro" id="IPR050709">
    <property type="entry name" value="Biotin_Carboxyl_Carrier/Decarb"/>
</dbReference>
<protein>
    <recommendedName>
        <fullName evidence="2 8">Biotin carboxyl carrier protein of acetyl-CoA carboxylase</fullName>
    </recommendedName>
</protein>
<dbReference type="NCBIfam" id="NF005457">
    <property type="entry name" value="PRK07051.1"/>
    <property type="match status" value="1"/>
</dbReference>